<evidence type="ECO:0000313" key="3">
    <source>
        <dbReference type="Proteomes" id="UP001642409"/>
    </source>
</evidence>
<proteinExistence type="predicted"/>
<dbReference type="EMBL" id="CAXDID020000414">
    <property type="protein sequence ID" value="CAL6089009.1"/>
    <property type="molecule type" value="Genomic_DNA"/>
</dbReference>
<dbReference type="AlphaFoldDB" id="A0AA86RZ33"/>
<keyword evidence="3" id="KW-1185">Reference proteome</keyword>
<sequence length="112" mass="12991">MLQSDQIQKLKQKFKSKTKNGHLNIKNYQELIEFESVQEMNVKSISINQCNQIPPFIINKTVKKLNISGCEPQIIDNLQFENLGFANSLQQSQRHSRVYKVPKTQKIESNAE</sequence>
<name>A0AA86RZ33_9EUKA</name>
<accession>A0AA86RZ33</accession>
<evidence type="ECO:0000313" key="1">
    <source>
        <dbReference type="EMBL" id="CAI9975140.1"/>
    </source>
</evidence>
<gene>
    <name evidence="1" type="ORF">HINF_LOCUS62785</name>
    <name evidence="2" type="ORF">HINF_LOCUS64494</name>
</gene>
<reference evidence="2 3" key="2">
    <citation type="submission" date="2024-07" db="EMBL/GenBank/DDBJ databases">
        <authorList>
            <person name="Akdeniz Z."/>
        </authorList>
    </citation>
    <scope>NUCLEOTIDE SEQUENCE [LARGE SCALE GENOMIC DNA]</scope>
</reference>
<dbReference type="Proteomes" id="UP001642409">
    <property type="component" value="Unassembled WGS sequence"/>
</dbReference>
<organism evidence="1">
    <name type="scientific">Hexamita inflata</name>
    <dbReference type="NCBI Taxonomy" id="28002"/>
    <lineage>
        <taxon>Eukaryota</taxon>
        <taxon>Metamonada</taxon>
        <taxon>Diplomonadida</taxon>
        <taxon>Hexamitidae</taxon>
        <taxon>Hexamitinae</taxon>
        <taxon>Hexamita</taxon>
    </lineage>
</organism>
<evidence type="ECO:0000313" key="2">
    <source>
        <dbReference type="EMBL" id="CAL6089009.1"/>
    </source>
</evidence>
<comment type="caution">
    <text evidence="1">The sequence shown here is derived from an EMBL/GenBank/DDBJ whole genome shotgun (WGS) entry which is preliminary data.</text>
</comment>
<reference evidence="1" key="1">
    <citation type="submission" date="2023-06" db="EMBL/GenBank/DDBJ databases">
        <authorList>
            <person name="Kurt Z."/>
        </authorList>
    </citation>
    <scope>NUCLEOTIDE SEQUENCE</scope>
</reference>
<protein>
    <submittedName>
        <fullName evidence="2">Hypothetical_protein</fullName>
    </submittedName>
</protein>
<dbReference type="EMBL" id="CATOUU010001164">
    <property type="protein sequence ID" value="CAI9975140.1"/>
    <property type="molecule type" value="Genomic_DNA"/>
</dbReference>